<dbReference type="Proteomes" id="UP000820669">
    <property type="component" value="Unassembled WGS sequence"/>
</dbReference>
<dbReference type="RefSeq" id="WP_169384719.1">
    <property type="nucleotide sequence ID" value="NZ_JAAXLA010000079.1"/>
</dbReference>
<keyword evidence="3" id="KW-1185">Reference proteome</keyword>
<dbReference type="EMBL" id="JAAXLA010000079">
    <property type="protein sequence ID" value="NMI01258.1"/>
    <property type="molecule type" value="Genomic_DNA"/>
</dbReference>
<comment type="caution">
    <text evidence="2">The sequence shown here is derived from an EMBL/GenBank/DDBJ whole genome shotgun (WGS) entry which is preliminary data.</text>
</comment>
<name>A0ABX1SKC1_9PSEU</name>
<sequence length="197" mass="19567">MPRTSRPARLVAALGALLVAAGCGSSVAGTPQPAAAPSAGAAAPADAVAWTDKVCGAVLQFADAASAKPNITTSDPAAAVKGLSDYLGRAGTALQGSIDSLGRVGPSPVQGGDVIVANLTDTLTKIKTSFDTARTKIDEVDTSDPQAMSTAVPAAVAPLQELSKLPNPTAGLENNAELNRAAEQAPNCQKVRATPTG</sequence>
<evidence type="ECO:0000256" key="1">
    <source>
        <dbReference type="SAM" id="SignalP"/>
    </source>
</evidence>
<evidence type="ECO:0000313" key="2">
    <source>
        <dbReference type="EMBL" id="NMI01258.1"/>
    </source>
</evidence>
<keyword evidence="1" id="KW-0732">Signal</keyword>
<reference evidence="2 3" key="1">
    <citation type="submission" date="2020-04" db="EMBL/GenBank/DDBJ databases">
        <authorList>
            <person name="Klaysubun C."/>
            <person name="Duangmal K."/>
            <person name="Lipun K."/>
        </authorList>
    </citation>
    <scope>NUCLEOTIDE SEQUENCE [LARGE SCALE GENOMIC DNA]</scope>
    <source>
        <strain evidence="2 3">K10HN5</strain>
    </source>
</reference>
<proteinExistence type="predicted"/>
<evidence type="ECO:0000313" key="3">
    <source>
        <dbReference type="Proteomes" id="UP000820669"/>
    </source>
</evidence>
<organism evidence="2 3">
    <name type="scientific">Pseudonocardia acidicola</name>
    <dbReference type="NCBI Taxonomy" id="2724939"/>
    <lineage>
        <taxon>Bacteria</taxon>
        <taxon>Bacillati</taxon>
        <taxon>Actinomycetota</taxon>
        <taxon>Actinomycetes</taxon>
        <taxon>Pseudonocardiales</taxon>
        <taxon>Pseudonocardiaceae</taxon>
        <taxon>Pseudonocardia</taxon>
    </lineage>
</organism>
<evidence type="ECO:0008006" key="4">
    <source>
        <dbReference type="Google" id="ProtNLM"/>
    </source>
</evidence>
<feature type="chain" id="PRO_5045696770" description="Small secreted protein" evidence="1">
    <location>
        <begin position="29"/>
        <end position="197"/>
    </location>
</feature>
<accession>A0ABX1SKC1</accession>
<dbReference type="PROSITE" id="PS51257">
    <property type="entry name" value="PROKAR_LIPOPROTEIN"/>
    <property type="match status" value="1"/>
</dbReference>
<feature type="signal peptide" evidence="1">
    <location>
        <begin position="1"/>
        <end position="28"/>
    </location>
</feature>
<protein>
    <recommendedName>
        <fullName evidence="4">Small secreted protein</fullName>
    </recommendedName>
</protein>
<gene>
    <name evidence="2" type="ORF">HF526_28760</name>
</gene>